<dbReference type="PANTHER" id="PTHR33393">
    <property type="entry name" value="POLYGLUTAMINE SYNTHESIS ACCESSORY PROTEIN RV0574C-RELATED"/>
    <property type="match status" value="1"/>
</dbReference>
<comment type="caution">
    <text evidence="3">The sequence shown here is derived from an EMBL/GenBank/DDBJ whole genome shotgun (WGS) entry which is preliminary data.</text>
</comment>
<evidence type="ECO:0000313" key="4">
    <source>
        <dbReference type="Proteomes" id="UP001597100"/>
    </source>
</evidence>
<feature type="domain" description="Capsule synthesis protein CapA" evidence="2">
    <location>
        <begin position="10"/>
        <end position="291"/>
    </location>
</feature>
<name>A0ABW3IGW9_9FLAO</name>
<dbReference type="Proteomes" id="UP001597100">
    <property type="component" value="Unassembled WGS sequence"/>
</dbReference>
<evidence type="ECO:0000313" key="3">
    <source>
        <dbReference type="EMBL" id="MFD0977352.1"/>
    </source>
</evidence>
<dbReference type="InterPro" id="IPR029052">
    <property type="entry name" value="Metallo-depent_PP-like"/>
</dbReference>
<dbReference type="InterPro" id="IPR019079">
    <property type="entry name" value="Capsule_synth_CapA"/>
</dbReference>
<gene>
    <name evidence="3" type="ORF">ACFQ1G_11165</name>
</gene>
<dbReference type="PANTHER" id="PTHR33393:SF11">
    <property type="entry name" value="POLYGLUTAMINE SYNTHESIS ACCESSORY PROTEIN RV0574C-RELATED"/>
    <property type="match status" value="1"/>
</dbReference>
<keyword evidence="4" id="KW-1185">Reference proteome</keyword>
<dbReference type="InterPro" id="IPR052169">
    <property type="entry name" value="CW_Biosynth-Accessory"/>
</dbReference>
<evidence type="ECO:0000259" key="2">
    <source>
        <dbReference type="SMART" id="SM00854"/>
    </source>
</evidence>
<dbReference type="SMART" id="SM00854">
    <property type="entry name" value="PGA_cap"/>
    <property type="match status" value="1"/>
</dbReference>
<dbReference type="EMBL" id="JBHTJP010000035">
    <property type="protein sequence ID" value="MFD0977352.1"/>
    <property type="molecule type" value="Genomic_DNA"/>
</dbReference>
<proteinExistence type="inferred from homology"/>
<dbReference type="Pfam" id="PF09587">
    <property type="entry name" value="PGA_cap"/>
    <property type="match status" value="1"/>
</dbReference>
<accession>A0ABW3IGW9</accession>
<dbReference type="Gene3D" id="3.60.21.10">
    <property type="match status" value="1"/>
</dbReference>
<dbReference type="RefSeq" id="WP_380739563.1">
    <property type="nucleotide sequence ID" value="NZ_JBHTJP010000035.1"/>
</dbReference>
<protein>
    <submittedName>
        <fullName evidence="3">CapA family protein</fullName>
    </submittedName>
</protein>
<evidence type="ECO:0000256" key="1">
    <source>
        <dbReference type="ARBA" id="ARBA00005662"/>
    </source>
</evidence>
<comment type="similarity">
    <text evidence="1">Belongs to the CapA family.</text>
</comment>
<organism evidence="3 4">
    <name type="scientific">Salinimicrobium gaetbulicola</name>
    <dbReference type="NCBI Taxonomy" id="999702"/>
    <lineage>
        <taxon>Bacteria</taxon>
        <taxon>Pseudomonadati</taxon>
        <taxon>Bacteroidota</taxon>
        <taxon>Flavobacteriia</taxon>
        <taxon>Flavobacteriales</taxon>
        <taxon>Flavobacteriaceae</taxon>
        <taxon>Salinimicrobium</taxon>
    </lineage>
</organism>
<sequence length="372" mass="42162">MSVQKGRNSTLFLCGDVMLGRGIDQAFQKSVNSTLYESYVKDAGAYIQLAERENGEIELPVSYKYIWGDALKVWKELQPDLKLINLETSITTNDDPWEGKGIHYRMHPENIKALKTAGINHCSLANNHIMDWGRPGLEETLQTLRNAGINYSGAGQNQDLAKKPSILHAGSDRVLVFSFGARSSGIPSSWAAEKNRSGLNYIERIDVELISRIKENIRSHKKEGDIVIFSIHWGGNWGYDIPKSHRQFAHKLIDEGDVDLIFGHSSHHPLGIEVYKNKLIIYGAGDFFNDYEGISGMEQFRGELSLMYFPEIESSTGNLKSLKLVPMEIKKFQLHKARKKDIQWLKKVLDREGSELGTHVILEKDKSFSLKW</sequence>
<dbReference type="CDD" id="cd07381">
    <property type="entry name" value="MPP_CapA"/>
    <property type="match status" value="1"/>
</dbReference>
<reference evidence="4" key="1">
    <citation type="journal article" date="2019" name="Int. J. Syst. Evol. Microbiol.">
        <title>The Global Catalogue of Microorganisms (GCM) 10K type strain sequencing project: providing services to taxonomists for standard genome sequencing and annotation.</title>
        <authorList>
            <consortium name="The Broad Institute Genomics Platform"/>
            <consortium name="The Broad Institute Genome Sequencing Center for Infectious Disease"/>
            <person name="Wu L."/>
            <person name="Ma J."/>
        </authorList>
    </citation>
    <scope>NUCLEOTIDE SEQUENCE [LARGE SCALE GENOMIC DNA]</scope>
    <source>
        <strain evidence="4">CCUG 60898</strain>
    </source>
</reference>
<dbReference type="SUPFAM" id="SSF56300">
    <property type="entry name" value="Metallo-dependent phosphatases"/>
    <property type="match status" value="1"/>
</dbReference>